<sequence length="155" mass="17639">MSHIHKIDKTFLAQRFLKRKYYAHVAGCHMVHVSIVFGSRSVSKDREAYGRETGKSDHSNWELTEDAPLRSALELLTQELCDGPSYLMTSLWWSEGYQNRAKGRSVGKYKEWSCGLSGEYVAKYEIIPLWDMERHSGSTELKSFRGSLAVTAKSG</sequence>
<comment type="caution">
    <text evidence="1">The sequence shown here is derived from an EMBL/GenBank/DDBJ whole genome shotgun (WGS) entry which is preliminary data.</text>
</comment>
<evidence type="ECO:0000313" key="1">
    <source>
        <dbReference type="EMBL" id="TGO51014.1"/>
    </source>
</evidence>
<dbReference type="OrthoDB" id="3542201at2759"/>
<dbReference type="AlphaFoldDB" id="A0A4Z1HQ45"/>
<dbReference type="Proteomes" id="UP000297527">
    <property type="component" value="Unassembled WGS sequence"/>
</dbReference>
<accession>A0A4Z1HQ45</accession>
<name>A0A4Z1HQ45_9HELO</name>
<organism evidence="1 2">
    <name type="scientific">Botryotinia convoluta</name>
    <dbReference type="NCBI Taxonomy" id="54673"/>
    <lineage>
        <taxon>Eukaryota</taxon>
        <taxon>Fungi</taxon>
        <taxon>Dikarya</taxon>
        <taxon>Ascomycota</taxon>
        <taxon>Pezizomycotina</taxon>
        <taxon>Leotiomycetes</taxon>
        <taxon>Helotiales</taxon>
        <taxon>Sclerotiniaceae</taxon>
        <taxon>Botryotinia</taxon>
    </lineage>
</organism>
<proteinExistence type="predicted"/>
<dbReference type="EMBL" id="PQXN01000171">
    <property type="protein sequence ID" value="TGO51014.1"/>
    <property type="molecule type" value="Genomic_DNA"/>
</dbReference>
<keyword evidence="2" id="KW-1185">Reference proteome</keyword>
<gene>
    <name evidence="1" type="ORF">BCON_0171g00220</name>
</gene>
<reference evidence="1 2" key="1">
    <citation type="submission" date="2017-12" db="EMBL/GenBank/DDBJ databases">
        <title>Comparative genomics of Botrytis spp.</title>
        <authorList>
            <person name="Valero-Jimenez C.A."/>
            <person name="Tapia P."/>
            <person name="Veloso J."/>
            <person name="Silva-Moreno E."/>
            <person name="Staats M."/>
            <person name="Valdes J.H."/>
            <person name="Van Kan J.A.L."/>
        </authorList>
    </citation>
    <scope>NUCLEOTIDE SEQUENCE [LARGE SCALE GENOMIC DNA]</scope>
    <source>
        <strain evidence="1 2">MUCL11595</strain>
    </source>
</reference>
<evidence type="ECO:0000313" key="2">
    <source>
        <dbReference type="Proteomes" id="UP000297527"/>
    </source>
</evidence>
<protein>
    <submittedName>
        <fullName evidence="1">Uncharacterized protein</fullName>
    </submittedName>
</protein>